<accession>A0A2I1H409</accession>
<gene>
    <name evidence="1" type="ORF">RhiirA4_409169</name>
</gene>
<protein>
    <recommendedName>
        <fullName evidence="3">Hsp70 family protein</fullName>
    </recommendedName>
</protein>
<dbReference type="PANTHER" id="PTHR14187:SF5">
    <property type="entry name" value="HEAT SHOCK 70 KDA PROTEIN 12A"/>
    <property type="match status" value="1"/>
</dbReference>
<keyword evidence="2" id="KW-1185">Reference proteome</keyword>
<dbReference type="AlphaFoldDB" id="A0A2I1H409"/>
<evidence type="ECO:0000313" key="1">
    <source>
        <dbReference type="EMBL" id="PKY53603.1"/>
    </source>
</evidence>
<comment type="caution">
    <text evidence="1">The sequence shown here is derived from an EMBL/GenBank/DDBJ whole genome shotgun (WGS) entry which is preliminary data.</text>
</comment>
<feature type="non-terminal residue" evidence="1">
    <location>
        <position position="67"/>
    </location>
</feature>
<evidence type="ECO:0000313" key="2">
    <source>
        <dbReference type="Proteomes" id="UP000234323"/>
    </source>
</evidence>
<sequence length="67" mass="7741">MEENDWVIDINFEDLKSLFDPVIGKIIRLIRGQLDSSKDKCSAIFLVGGFSESKYLQMRVKEEFGKL</sequence>
<dbReference type="InterPro" id="IPR043129">
    <property type="entry name" value="ATPase_NBD"/>
</dbReference>
<reference evidence="1 2" key="1">
    <citation type="submission" date="2015-10" db="EMBL/GenBank/DDBJ databases">
        <title>Genome analyses suggest a sexual origin of heterokaryosis in a supposedly ancient asexual fungus.</title>
        <authorList>
            <person name="Ropars J."/>
            <person name="Sedzielewska K."/>
            <person name="Noel J."/>
            <person name="Charron P."/>
            <person name="Farinelli L."/>
            <person name="Marton T."/>
            <person name="Kruger M."/>
            <person name="Pelin A."/>
            <person name="Brachmann A."/>
            <person name="Corradi N."/>
        </authorList>
    </citation>
    <scope>NUCLEOTIDE SEQUENCE [LARGE SCALE GENOMIC DNA]</scope>
    <source>
        <strain evidence="1 2">A4</strain>
    </source>
</reference>
<dbReference type="SUPFAM" id="SSF53067">
    <property type="entry name" value="Actin-like ATPase domain"/>
    <property type="match status" value="1"/>
</dbReference>
<organism evidence="1 2">
    <name type="scientific">Rhizophagus irregularis</name>
    <dbReference type="NCBI Taxonomy" id="588596"/>
    <lineage>
        <taxon>Eukaryota</taxon>
        <taxon>Fungi</taxon>
        <taxon>Fungi incertae sedis</taxon>
        <taxon>Mucoromycota</taxon>
        <taxon>Glomeromycotina</taxon>
        <taxon>Glomeromycetes</taxon>
        <taxon>Glomerales</taxon>
        <taxon>Glomeraceae</taxon>
        <taxon>Rhizophagus</taxon>
    </lineage>
</organism>
<dbReference type="EMBL" id="LLXI01001425">
    <property type="protein sequence ID" value="PKY53603.1"/>
    <property type="molecule type" value="Genomic_DNA"/>
</dbReference>
<name>A0A2I1H409_9GLOM</name>
<dbReference type="Proteomes" id="UP000234323">
    <property type="component" value="Unassembled WGS sequence"/>
</dbReference>
<evidence type="ECO:0008006" key="3">
    <source>
        <dbReference type="Google" id="ProtNLM"/>
    </source>
</evidence>
<dbReference type="PANTHER" id="PTHR14187">
    <property type="entry name" value="ALPHA KINASE/ELONGATION FACTOR 2 KINASE"/>
    <property type="match status" value="1"/>
</dbReference>
<proteinExistence type="predicted"/>